<name>A0A068NKN0_FIMGI</name>
<dbReference type="RefSeq" id="WP_025227313.1">
    <property type="nucleotide sequence ID" value="NZ_CP007139.1"/>
</dbReference>
<dbReference type="HOGENOM" id="CLU_1114501_0_0_0"/>
<dbReference type="eggNOG" id="COG4914">
    <property type="taxonomic scope" value="Bacteria"/>
</dbReference>
<protein>
    <recommendedName>
        <fullName evidence="3">Nucleotidyltransferase family protein</fullName>
    </recommendedName>
</protein>
<evidence type="ECO:0000313" key="1">
    <source>
        <dbReference type="EMBL" id="AIE84036.1"/>
    </source>
</evidence>
<proteinExistence type="predicted"/>
<sequence length="249" mass="28433">MNPIQPTREARVDWSLLVSDEEWELYRPVLDAADARGVRYALGGGLAFSEHSSRARNTKDIDLYILPADKDLAIEAVLSAGFHDLFDEKPYDRSWIYRGTRDGVIVDLIWSSPNHRMDVDESWLESGPAIQLRDRVIRLLPAEELIWAKLYIVQRDRCDWPDLLNILNAEGEHLDWRRLLAEVGERDAPLLGGLLSTFRWLCPETAQAFPKWVWCHLGLIPPDGGPPSPVGEEREKILDSRDWFGPQAA</sequence>
<dbReference type="SUPFAM" id="SSF81301">
    <property type="entry name" value="Nucleotidyltransferase"/>
    <property type="match status" value="1"/>
</dbReference>
<dbReference type="KEGG" id="fgi:OP10G_0668"/>
<dbReference type="OrthoDB" id="9782533at2"/>
<evidence type="ECO:0008006" key="3">
    <source>
        <dbReference type="Google" id="ProtNLM"/>
    </source>
</evidence>
<dbReference type="Gene3D" id="3.30.460.40">
    <property type="match status" value="1"/>
</dbReference>
<keyword evidence="2" id="KW-1185">Reference proteome</keyword>
<organism evidence="1 2">
    <name type="scientific">Fimbriimonas ginsengisoli Gsoil 348</name>
    <dbReference type="NCBI Taxonomy" id="661478"/>
    <lineage>
        <taxon>Bacteria</taxon>
        <taxon>Bacillati</taxon>
        <taxon>Armatimonadota</taxon>
        <taxon>Fimbriimonadia</taxon>
        <taxon>Fimbriimonadales</taxon>
        <taxon>Fimbriimonadaceae</taxon>
        <taxon>Fimbriimonas</taxon>
    </lineage>
</organism>
<gene>
    <name evidence="1" type="ORF">OP10G_0668</name>
</gene>
<dbReference type="InterPro" id="IPR043519">
    <property type="entry name" value="NT_sf"/>
</dbReference>
<reference evidence="1 2" key="1">
    <citation type="journal article" date="2014" name="PLoS ONE">
        <title>The first complete genome sequence of the class fimbriimonadia in the phylum armatimonadetes.</title>
        <authorList>
            <person name="Hu Z.Y."/>
            <person name="Wang Y.Z."/>
            <person name="Im W.T."/>
            <person name="Wang S.Y."/>
            <person name="Zhao G.P."/>
            <person name="Zheng H.J."/>
            <person name="Quan Z.X."/>
        </authorList>
    </citation>
    <scope>NUCLEOTIDE SEQUENCE [LARGE SCALE GENOMIC DNA]</scope>
    <source>
        <strain evidence="1">Gsoil 348</strain>
    </source>
</reference>
<dbReference type="Proteomes" id="UP000027982">
    <property type="component" value="Chromosome"/>
</dbReference>
<accession>A0A068NKN0</accession>
<dbReference type="AlphaFoldDB" id="A0A068NKN0"/>
<dbReference type="EMBL" id="CP007139">
    <property type="protein sequence ID" value="AIE84036.1"/>
    <property type="molecule type" value="Genomic_DNA"/>
</dbReference>
<evidence type="ECO:0000313" key="2">
    <source>
        <dbReference type="Proteomes" id="UP000027982"/>
    </source>
</evidence>
<dbReference type="STRING" id="661478.OP10G_0668"/>